<dbReference type="Proteomes" id="UP001341840">
    <property type="component" value="Unassembled WGS sequence"/>
</dbReference>
<name>A0ABU6ZM07_9FABA</name>
<dbReference type="Pfam" id="PF00201">
    <property type="entry name" value="UDPGT"/>
    <property type="match status" value="1"/>
</dbReference>
<reference evidence="7 8" key="1">
    <citation type="journal article" date="2023" name="Plants (Basel)">
        <title>Bridging the Gap: Combining Genomics and Transcriptomics Approaches to Understand Stylosanthes scabra, an Orphan Legume from the Brazilian Caatinga.</title>
        <authorList>
            <person name="Ferreira-Neto J.R.C."/>
            <person name="da Silva M.D."/>
            <person name="Binneck E."/>
            <person name="de Melo N.F."/>
            <person name="da Silva R.H."/>
            <person name="de Melo A.L.T.M."/>
            <person name="Pandolfi V."/>
            <person name="Bustamante F.O."/>
            <person name="Brasileiro-Vidal A.C."/>
            <person name="Benko-Iseppon A.M."/>
        </authorList>
    </citation>
    <scope>NUCLEOTIDE SEQUENCE [LARGE SCALE GENOMIC DNA]</scope>
    <source>
        <tissue evidence="7">Leaves</tissue>
    </source>
</reference>
<dbReference type="InterPro" id="IPR058980">
    <property type="entry name" value="Glyco_transf_N"/>
</dbReference>
<evidence type="ECO:0000256" key="5">
    <source>
        <dbReference type="SAM" id="MobiDB-lite"/>
    </source>
</evidence>
<evidence type="ECO:0000256" key="4">
    <source>
        <dbReference type="RuleBase" id="RU362057"/>
    </source>
</evidence>
<keyword evidence="3" id="KW-0328">Glycosyltransferase</keyword>
<dbReference type="InterPro" id="IPR002213">
    <property type="entry name" value="UDP_glucos_trans"/>
</dbReference>
<dbReference type="CDD" id="cd03784">
    <property type="entry name" value="GT1_Gtf-like"/>
    <property type="match status" value="1"/>
</dbReference>
<dbReference type="Gene3D" id="3.40.50.2000">
    <property type="entry name" value="Glycogen Phosphorylase B"/>
    <property type="match status" value="2"/>
</dbReference>
<evidence type="ECO:0000256" key="1">
    <source>
        <dbReference type="ARBA" id="ARBA00009995"/>
    </source>
</evidence>
<feature type="region of interest" description="Disordered" evidence="5">
    <location>
        <begin position="1"/>
        <end position="39"/>
    </location>
</feature>
<feature type="compositionally biased region" description="Polar residues" evidence="5">
    <location>
        <begin position="1"/>
        <end position="23"/>
    </location>
</feature>
<accession>A0ABU6ZM07</accession>
<dbReference type="EC" id="2.4.1.-" evidence="4"/>
<dbReference type="PROSITE" id="PS00375">
    <property type="entry name" value="UDPGT"/>
    <property type="match status" value="1"/>
</dbReference>
<evidence type="ECO:0000259" key="6">
    <source>
        <dbReference type="Pfam" id="PF26168"/>
    </source>
</evidence>
<gene>
    <name evidence="7" type="primary">ZOG1_4</name>
    <name evidence="7" type="ORF">PIB30_069881</name>
</gene>
<proteinExistence type="inferred from homology"/>
<feature type="compositionally biased region" description="Low complexity" evidence="5">
    <location>
        <begin position="24"/>
        <end position="37"/>
    </location>
</feature>
<dbReference type="Pfam" id="PF26168">
    <property type="entry name" value="Glyco_transf_N"/>
    <property type="match status" value="1"/>
</dbReference>
<evidence type="ECO:0000256" key="2">
    <source>
        <dbReference type="ARBA" id="ARBA00022679"/>
    </source>
</evidence>
<comment type="similarity">
    <text evidence="1 3">Belongs to the UDP-glycosyltransferase family.</text>
</comment>
<dbReference type="EMBL" id="JASCZI010272636">
    <property type="protein sequence ID" value="MED6223012.1"/>
    <property type="molecule type" value="Genomic_DNA"/>
</dbReference>
<dbReference type="PANTHER" id="PTHR48044">
    <property type="entry name" value="GLYCOSYLTRANSFERASE"/>
    <property type="match status" value="1"/>
</dbReference>
<dbReference type="PANTHER" id="PTHR48044:SF22">
    <property type="entry name" value="GLYCOSYLTRANSFERASE"/>
    <property type="match status" value="1"/>
</dbReference>
<sequence>MASSSFQTSPTSTNYKPATLQNNTHHGTTTKAHQQAQKAHHKQDVVVVVVPFPAQGHLNQLLHLSRIILSYNIPLHFVGTPTHNRQTLTRLHGWDPRSSLLNFHDFNVPPFLSPPPDPNALHQTRSRFPSHLLPSFQTSASHLRDPVRALLASLSSAARRVVVIHDSLMASVVQDAVNLSNCESYTFHSVSAFTMFFYFWDVMGRPKLEYSIFTSNIPEVPSLEGCFTSQFVDFISSQYEFHKFSKGTIYNTTRAVEGPYMDLIERMVTYKTHWALGPFNPLIPSSTSNKHPCMDWLDEQEENSVLYVSFGTTTAFTEEQIMELAIGLEQSKQKFIWVLRDADKGDVFNNDGKSRKVEVPVGYEGRVKGMAMVVRDWAPQLDILGHPATGGFMSHCGWNSCMESITMGVPIAAWPMHSDQPRNRVLITEVLRIGVVVKDWSNRDEVVAASEVEEAVRRLMATEEGKVMRERATMLKCAIHKSKDEGGVSRLEIDSFIAHITR</sequence>
<feature type="domain" description="Glycosyltransferase N-terminal" evidence="6">
    <location>
        <begin position="44"/>
        <end position="281"/>
    </location>
</feature>
<protein>
    <recommendedName>
        <fullName evidence="4">Glycosyltransferase</fullName>
        <ecNumber evidence="4">2.4.1.-</ecNumber>
    </recommendedName>
</protein>
<comment type="caution">
    <text evidence="7">The sequence shown here is derived from an EMBL/GenBank/DDBJ whole genome shotgun (WGS) entry which is preliminary data.</text>
</comment>
<keyword evidence="8" id="KW-1185">Reference proteome</keyword>
<evidence type="ECO:0000313" key="7">
    <source>
        <dbReference type="EMBL" id="MED6223012.1"/>
    </source>
</evidence>
<keyword evidence="2 3" id="KW-0808">Transferase</keyword>
<dbReference type="SUPFAM" id="SSF53756">
    <property type="entry name" value="UDP-Glycosyltransferase/glycogen phosphorylase"/>
    <property type="match status" value="1"/>
</dbReference>
<organism evidence="7 8">
    <name type="scientific">Stylosanthes scabra</name>
    <dbReference type="NCBI Taxonomy" id="79078"/>
    <lineage>
        <taxon>Eukaryota</taxon>
        <taxon>Viridiplantae</taxon>
        <taxon>Streptophyta</taxon>
        <taxon>Embryophyta</taxon>
        <taxon>Tracheophyta</taxon>
        <taxon>Spermatophyta</taxon>
        <taxon>Magnoliopsida</taxon>
        <taxon>eudicotyledons</taxon>
        <taxon>Gunneridae</taxon>
        <taxon>Pentapetalae</taxon>
        <taxon>rosids</taxon>
        <taxon>fabids</taxon>
        <taxon>Fabales</taxon>
        <taxon>Fabaceae</taxon>
        <taxon>Papilionoideae</taxon>
        <taxon>50 kb inversion clade</taxon>
        <taxon>dalbergioids sensu lato</taxon>
        <taxon>Dalbergieae</taxon>
        <taxon>Pterocarpus clade</taxon>
        <taxon>Stylosanthes</taxon>
    </lineage>
</organism>
<evidence type="ECO:0000313" key="8">
    <source>
        <dbReference type="Proteomes" id="UP001341840"/>
    </source>
</evidence>
<evidence type="ECO:0000256" key="3">
    <source>
        <dbReference type="RuleBase" id="RU003718"/>
    </source>
</evidence>
<dbReference type="InterPro" id="IPR035595">
    <property type="entry name" value="UDP_glycos_trans_CS"/>
</dbReference>